<evidence type="ECO:0000256" key="6">
    <source>
        <dbReference type="SAM" id="Phobius"/>
    </source>
</evidence>
<gene>
    <name evidence="7" type="ORF">ElyMa_006608300</name>
</gene>
<keyword evidence="3 6" id="KW-1133">Transmembrane helix</keyword>
<dbReference type="PANTHER" id="PTHR23510:SF16">
    <property type="entry name" value="MAJOR FACILITATOR SUPERFAMILY (MFS) PROFILE DOMAIN-CONTAINING PROTEIN"/>
    <property type="match status" value="1"/>
</dbReference>
<feature type="compositionally biased region" description="Basic and acidic residues" evidence="5">
    <location>
        <begin position="239"/>
        <end position="250"/>
    </location>
</feature>
<protein>
    <submittedName>
        <fullName evidence="7">Major facilitator superfamily domain-containing protein 8</fullName>
    </submittedName>
</protein>
<evidence type="ECO:0000256" key="3">
    <source>
        <dbReference type="ARBA" id="ARBA00022989"/>
    </source>
</evidence>
<organism evidence="7 8">
    <name type="scientific">Elysia marginata</name>
    <dbReference type="NCBI Taxonomy" id="1093978"/>
    <lineage>
        <taxon>Eukaryota</taxon>
        <taxon>Metazoa</taxon>
        <taxon>Spiralia</taxon>
        <taxon>Lophotrochozoa</taxon>
        <taxon>Mollusca</taxon>
        <taxon>Gastropoda</taxon>
        <taxon>Heterobranchia</taxon>
        <taxon>Euthyneura</taxon>
        <taxon>Panpulmonata</taxon>
        <taxon>Sacoglossa</taxon>
        <taxon>Placobranchoidea</taxon>
        <taxon>Plakobranchidae</taxon>
        <taxon>Elysia</taxon>
    </lineage>
</organism>
<feature type="compositionally biased region" description="Low complexity" evidence="5">
    <location>
        <begin position="277"/>
        <end position="292"/>
    </location>
</feature>
<feature type="transmembrane region" description="Helical" evidence="6">
    <location>
        <begin position="46"/>
        <end position="66"/>
    </location>
</feature>
<feature type="transmembrane region" description="Helical" evidence="6">
    <location>
        <begin position="78"/>
        <end position="103"/>
    </location>
</feature>
<evidence type="ECO:0000256" key="4">
    <source>
        <dbReference type="ARBA" id="ARBA00023136"/>
    </source>
</evidence>
<feature type="compositionally biased region" description="Acidic residues" evidence="5">
    <location>
        <begin position="217"/>
        <end position="228"/>
    </location>
</feature>
<feature type="transmembrane region" description="Helical" evidence="6">
    <location>
        <begin position="20"/>
        <end position="39"/>
    </location>
</feature>
<comment type="caution">
    <text evidence="7">The sequence shown here is derived from an EMBL/GenBank/DDBJ whole genome shotgun (WGS) entry which is preliminary data.</text>
</comment>
<keyword evidence="4 6" id="KW-0472">Membrane</keyword>
<evidence type="ECO:0000256" key="2">
    <source>
        <dbReference type="ARBA" id="ARBA00022692"/>
    </source>
</evidence>
<dbReference type="PANTHER" id="PTHR23510">
    <property type="entry name" value="INNER MEMBRANE TRANSPORT PROTEIN YAJR"/>
    <property type="match status" value="1"/>
</dbReference>
<dbReference type="Proteomes" id="UP000762676">
    <property type="component" value="Unassembled WGS sequence"/>
</dbReference>
<keyword evidence="8" id="KW-1185">Reference proteome</keyword>
<dbReference type="EMBL" id="BMAT01013274">
    <property type="protein sequence ID" value="GFS08950.1"/>
    <property type="molecule type" value="Genomic_DNA"/>
</dbReference>
<feature type="region of interest" description="Disordered" evidence="5">
    <location>
        <begin position="188"/>
        <end position="304"/>
    </location>
</feature>
<dbReference type="GO" id="GO:0016020">
    <property type="term" value="C:membrane"/>
    <property type="evidence" value="ECO:0007669"/>
    <property type="project" value="UniProtKB-SubCell"/>
</dbReference>
<evidence type="ECO:0000256" key="1">
    <source>
        <dbReference type="ARBA" id="ARBA00004141"/>
    </source>
</evidence>
<sequence>MVLPLSLEYLDFGELENSLLYFVCGVEIIVVFMVLTRLTKCISDRVLILFGAVLIISSNAWLLYFLPKLDKHNRGHNLPIFAVAVVLDVLSLPFLIVCSTSLFSKLTRKQTQGSLPASPLSLSAKCLSQGLRRALVSVGNIMAPMWGSSASTKPELLIGVLVALQSLSLILCILSFRRLKPPSVIDPVEEHIASPGPSVSVPPDRRENHNGSGNTEEAADVNYEESEEWVGGASINSRPIDRSHHGRPPEAEEYFDSQSPRDRASSTAAGFLTPYGSIARSSSFRSMQSISSVGSPPLWSSPTA</sequence>
<accession>A0AAV4IH54</accession>
<comment type="subcellular location">
    <subcellularLocation>
        <location evidence="1">Membrane</location>
        <topology evidence="1">Multi-pass membrane protein</topology>
    </subcellularLocation>
</comment>
<dbReference type="AlphaFoldDB" id="A0AAV4IH54"/>
<evidence type="ECO:0000256" key="5">
    <source>
        <dbReference type="SAM" id="MobiDB-lite"/>
    </source>
</evidence>
<evidence type="ECO:0000313" key="7">
    <source>
        <dbReference type="EMBL" id="GFS08950.1"/>
    </source>
</evidence>
<dbReference type="InterPro" id="IPR036259">
    <property type="entry name" value="MFS_trans_sf"/>
</dbReference>
<dbReference type="InterPro" id="IPR051068">
    <property type="entry name" value="MFS_Domain-Containing_Protein"/>
</dbReference>
<keyword evidence="2 6" id="KW-0812">Transmembrane</keyword>
<evidence type="ECO:0000313" key="8">
    <source>
        <dbReference type="Proteomes" id="UP000762676"/>
    </source>
</evidence>
<dbReference type="SUPFAM" id="SSF103473">
    <property type="entry name" value="MFS general substrate transporter"/>
    <property type="match status" value="1"/>
</dbReference>
<reference evidence="7 8" key="1">
    <citation type="journal article" date="2021" name="Elife">
        <title>Chloroplast acquisition without the gene transfer in kleptoplastic sea slugs, Plakobranchus ocellatus.</title>
        <authorList>
            <person name="Maeda T."/>
            <person name="Takahashi S."/>
            <person name="Yoshida T."/>
            <person name="Shimamura S."/>
            <person name="Takaki Y."/>
            <person name="Nagai Y."/>
            <person name="Toyoda A."/>
            <person name="Suzuki Y."/>
            <person name="Arimoto A."/>
            <person name="Ishii H."/>
            <person name="Satoh N."/>
            <person name="Nishiyama T."/>
            <person name="Hasebe M."/>
            <person name="Maruyama T."/>
            <person name="Minagawa J."/>
            <person name="Obokata J."/>
            <person name="Shigenobu S."/>
        </authorList>
    </citation>
    <scope>NUCLEOTIDE SEQUENCE [LARGE SCALE GENOMIC DNA]</scope>
</reference>
<name>A0AAV4IH54_9GAST</name>
<proteinExistence type="predicted"/>